<evidence type="ECO:0000256" key="2">
    <source>
        <dbReference type="SAM" id="Phobius"/>
    </source>
</evidence>
<dbReference type="InterPro" id="IPR014756">
    <property type="entry name" value="Ig_E-set"/>
</dbReference>
<dbReference type="InterPro" id="IPR036374">
    <property type="entry name" value="OxRdtase_Mopterin-bd_sf"/>
</dbReference>
<reference evidence="4" key="1">
    <citation type="submission" date="2022-08" db="EMBL/GenBank/DDBJ databases">
        <authorList>
            <person name="Deng Y."/>
            <person name="Han X.-F."/>
            <person name="Zhang Y.-Q."/>
        </authorList>
    </citation>
    <scope>NUCLEOTIDE SEQUENCE</scope>
    <source>
        <strain evidence="4">CPCC 205763</strain>
    </source>
</reference>
<dbReference type="PANTHER" id="PTHR19372:SF7">
    <property type="entry name" value="SULFITE OXIDASE, MITOCHONDRIAL"/>
    <property type="match status" value="1"/>
</dbReference>
<feature type="compositionally biased region" description="Low complexity" evidence="1">
    <location>
        <begin position="151"/>
        <end position="170"/>
    </location>
</feature>
<sequence length="540" mass="56035">MRPRLWAAASGVVAAGTELATAELIALFAGSETSPLFAVGSFVIDLAPAGVKDTVIQLFGTGDKAVLLIILGVVVLVLAGLVGLLELRRPPFGTALLIVVSGVAVLAVTTRAGASGLSAIPTVIGMIVGVLVLRMLIGRLRRWQASQTSQTSQISQASQTSQTSQASQTSPTPPVQAPIRAQAAVDRRGFLIRAGIAAVAALVVGGVSRTMNAAASAVSAARAAITLPPPATPAPAIPAGADLGLKGLVPYVTPNASFYRIDTALQVPQVEAEGWSIKVTGMVEQEIELSWDELLALPLEEHVVTLACVSNEVGGNLIGNAVWLGYPIRELLAQAKPTAGADMVLSTSTDGFTAGTPLEVLQDPERVGILAVGMNGEPLPTEHGYPVRMVVAGLYGYVSATKWVIELKVTRFADAEGYWIPRGWSALGPIKTESRIDVPQAGASVAAGTVAVAGVAWAQHTGIEKVEVQIDGADWNEARLADTANIDTWVQWVYEWDAKPGSHTIAVRATDSSGATQTSDKAPPAPDGATGWDTVSVRVN</sequence>
<dbReference type="Pfam" id="PF00174">
    <property type="entry name" value="Oxidored_molyb"/>
    <property type="match status" value="1"/>
</dbReference>
<evidence type="ECO:0000256" key="1">
    <source>
        <dbReference type="SAM" id="MobiDB-lite"/>
    </source>
</evidence>
<feature type="compositionally biased region" description="Polar residues" evidence="1">
    <location>
        <begin position="510"/>
        <end position="520"/>
    </location>
</feature>
<name>A0ABT2GPN3_9MICO</name>
<feature type="transmembrane region" description="Helical" evidence="2">
    <location>
        <begin position="92"/>
        <end position="110"/>
    </location>
</feature>
<dbReference type="RefSeq" id="WP_259505365.1">
    <property type="nucleotide sequence ID" value="NZ_JANLCM010000001.1"/>
</dbReference>
<feature type="transmembrane region" description="Helical" evidence="2">
    <location>
        <begin position="65"/>
        <end position="85"/>
    </location>
</feature>
<feature type="transmembrane region" description="Helical" evidence="2">
    <location>
        <begin position="116"/>
        <end position="137"/>
    </location>
</feature>
<keyword evidence="2" id="KW-0812">Transmembrane</keyword>
<accession>A0ABT2GPN3</accession>
<feature type="region of interest" description="Disordered" evidence="1">
    <location>
        <begin position="151"/>
        <end position="177"/>
    </location>
</feature>
<dbReference type="Proteomes" id="UP001165584">
    <property type="component" value="Unassembled WGS sequence"/>
</dbReference>
<dbReference type="SUPFAM" id="SSF81296">
    <property type="entry name" value="E set domains"/>
    <property type="match status" value="1"/>
</dbReference>
<comment type="caution">
    <text evidence="4">The sequence shown here is derived from an EMBL/GenBank/DDBJ whole genome shotgun (WGS) entry which is preliminary data.</text>
</comment>
<keyword evidence="2" id="KW-1133">Transmembrane helix</keyword>
<feature type="domain" description="Oxidoreductase molybdopterin-binding" evidence="3">
    <location>
        <begin position="265"/>
        <end position="419"/>
    </location>
</feature>
<dbReference type="PANTHER" id="PTHR19372">
    <property type="entry name" value="SULFITE REDUCTASE"/>
    <property type="match status" value="1"/>
</dbReference>
<dbReference type="Gene3D" id="3.90.420.10">
    <property type="entry name" value="Oxidoreductase, molybdopterin-binding domain"/>
    <property type="match status" value="1"/>
</dbReference>
<evidence type="ECO:0000313" key="5">
    <source>
        <dbReference type="Proteomes" id="UP001165584"/>
    </source>
</evidence>
<protein>
    <submittedName>
        <fullName evidence="4">Molybdopterin-dependent oxidoreductase</fullName>
    </submittedName>
</protein>
<feature type="region of interest" description="Disordered" evidence="1">
    <location>
        <begin position="510"/>
        <end position="540"/>
    </location>
</feature>
<feature type="transmembrane region" description="Helical" evidence="2">
    <location>
        <begin position="190"/>
        <end position="208"/>
    </location>
</feature>
<evidence type="ECO:0000313" key="4">
    <source>
        <dbReference type="EMBL" id="MCS5717255.1"/>
    </source>
</evidence>
<dbReference type="EMBL" id="JANLCM010000001">
    <property type="protein sequence ID" value="MCS5717255.1"/>
    <property type="molecule type" value="Genomic_DNA"/>
</dbReference>
<dbReference type="InterPro" id="IPR000572">
    <property type="entry name" value="OxRdtase_Mopterin-bd_dom"/>
</dbReference>
<dbReference type="SUPFAM" id="SSF56524">
    <property type="entry name" value="Oxidoreductase molybdopterin-binding domain"/>
    <property type="match status" value="1"/>
</dbReference>
<keyword evidence="2" id="KW-0472">Membrane</keyword>
<proteinExistence type="predicted"/>
<dbReference type="Gene3D" id="2.60.40.650">
    <property type="match status" value="1"/>
</dbReference>
<gene>
    <name evidence="4" type="ORF">N1027_03790</name>
</gene>
<organism evidence="4 5">
    <name type="scientific">Herbiconiux aconitum</name>
    <dbReference type="NCBI Taxonomy" id="2970913"/>
    <lineage>
        <taxon>Bacteria</taxon>
        <taxon>Bacillati</taxon>
        <taxon>Actinomycetota</taxon>
        <taxon>Actinomycetes</taxon>
        <taxon>Micrococcales</taxon>
        <taxon>Microbacteriaceae</taxon>
        <taxon>Herbiconiux</taxon>
    </lineage>
</organism>
<keyword evidence="5" id="KW-1185">Reference proteome</keyword>
<dbReference type="Pfam" id="PF17957">
    <property type="entry name" value="Big_7"/>
    <property type="match status" value="1"/>
</dbReference>
<evidence type="ECO:0000259" key="3">
    <source>
        <dbReference type="Pfam" id="PF00174"/>
    </source>
</evidence>